<gene>
    <name evidence="1" type="ORF">ACFFVF_04265</name>
</gene>
<reference evidence="1 2" key="1">
    <citation type="submission" date="2024-09" db="EMBL/GenBank/DDBJ databases">
        <authorList>
            <person name="Sun Q."/>
            <person name="Mori K."/>
        </authorList>
    </citation>
    <scope>NUCLEOTIDE SEQUENCE [LARGE SCALE GENOMIC DNA]</scope>
    <source>
        <strain evidence="1 2">CECT 7955</strain>
    </source>
</reference>
<keyword evidence="1" id="KW-0436">Ligase</keyword>
<dbReference type="SUPFAM" id="SSF55144">
    <property type="entry name" value="LigT-like"/>
    <property type="match status" value="1"/>
</dbReference>
<dbReference type="Proteomes" id="UP001589607">
    <property type="component" value="Unassembled WGS sequence"/>
</dbReference>
<dbReference type="InterPro" id="IPR009097">
    <property type="entry name" value="Cyclic_Pdiesterase"/>
</dbReference>
<dbReference type="Pfam" id="PF13563">
    <property type="entry name" value="2_5_RNA_ligase2"/>
    <property type="match status" value="1"/>
</dbReference>
<evidence type="ECO:0000313" key="1">
    <source>
        <dbReference type="EMBL" id="MFB9095717.1"/>
    </source>
</evidence>
<keyword evidence="2" id="KW-1185">Reference proteome</keyword>
<name>A0ABV5GK97_9FLAO</name>
<dbReference type="RefSeq" id="WP_236454972.1">
    <property type="nucleotide sequence ID" value="NZ_CBCSGE010000004.1"/>
</dbReference>
<organism evidence="1 2">
    <name type="scientific">Flavobacterium jumunjinense</name>
    <dbReference type="NCBI Taxonomy" id="998845"/>
    <lineage>
        <taxon>Bacteria</taxon>
        <taxon>Pseudomonadati</taxon>
        <taxon>Bacteroidota</taxon>
        <taxon>Flavobacteriia</taxon>
        <taxon>Flavobacteriales</taxon>
        <taxon>Flavobacteriaceae</taxon>
        <taxon>Flavobacterium</taxon>
    </lineage>
</organism>
<evidence type="ECO:0000313" key="2">
    <source>
        <dbReference type="Proteomes" id="UP001589607"/>
    </source>
</evidence>
<dbReference type="EMBL" id="JBHMEY010000009">
    <property type="protein sequence ID" value="MFB9095717.1"/>
    <property type="molecule type" value="Genomic_DNA"/>
</dbReference>
<protein>
    <submittedName>
        <fullName evidence="1">2'-5' RNA ligase family protein</fullName>
    </submittedName>
</protein>
<dbReference type="GO" id="GO:0016874">
    <property type="term" value="F:ligase activity"/>
    <property type="evidence" value="ECO:0007669"/>
    <property type="project" value="UniProtKB-KW"/>
</dbReference>
<sequence>MDRYSIVFQPPELVLNEIKAMKAVLAEKIGWYHSKNSLGHITICEFETTEEPLVIIKRKLKRICATIDAVDVVLNNFNSYPNGAFFIAPDATSTLSLKTIMKEVTTELGLKNSYKSNAPHLSIGRKLSEEQLQMANQLFTTIHLTFIAKGLVLRKLDTTKKQFEAIDYFPFEGNSHLKPVQGVLF</sequence>
<dbReference type="Gene3D" id="3.90.1140.10">
    <property type="entry name" value="Cyclic phosphodiesterase"/>
    <property type="match status" value="1"/>
</dbReference>
<accession>A0ABV5GK97</accession>
<proteinExistence type="predicted"/>
<comment type="caution">
    <text evidence="1">The sequence shown here is derived from an EMBL/GenBank/DDBJ whole genome shotgun (WGS) entry which is preliminary data.</text>
</comment>